<proteinExistence type="predicted"/>
<dbReference type="CDD" id="cd09274">
    <property type="entry name" value="RNase_HI_RT_Ty3"/>
    <property type="match status" value="1"/>
</dbReference>
<dbReference type="InterPro" id="IPR043502">
    <property type="entry name" value="DNA/RNA_pol_sf"/>
</dbReference>
<accession>A0A9P8SI49</accession>
<reference evidence="5" key="1">
    <citation type="submission" date="2021-09" db="EMBL/GenBank/DDBJ databases">
        <title>A high-quality genome of the endoparasitic fungus Hirsutella rhossiliensis with a comparison of Hirsutella genomes reveals transposable elements contributing to genome size variation.</title>
        <authorList>
            <person name="Lin R."/>
            <person name="Jiao Y."/>
            <person name="Sun X."/>
            <person name="Ling J."/>
            <person name="Xie B."/>
            <person name="Cheng X."/>
        </authorList>
    </citation>
    <scope>NUCLEOTIDE SEQUENCE</scope>
    <source>
        <strain evidence="5">HR02</strain>
    </source>
</reference>
<evidence type="ECO:0000256" key="2">
    <source>
        <dbReference type="ARBA" id="ARBA00023128"/>
    </source>
</evidence>
<evidence type="ECO:0000313" key="6">
    <source>
        <dbReference type="Proteomes" id="UP000824596"/>
    </source>
</evidence>
<sequence>MDPDKVSTILNWKPPTALRDLQRFLGFANFYRRFIRDFSKITRPLNDLLKKSTIWSWEVEHQTAFDRLKAAFSVAPVLALYDYNRKTVLETDASDWASGGVLSQYDDEGVLRPVAYFSSKHSAQECNYEIYDKELLAIIKALNQRQVRWSEFLSGFNFRIVYRPGTKAVRPDALSRKPEDQPKRADTNDDRIKNRQRTILPEHIFDPEALAELTREVNGEFDLAAAPIDVIMPAMDKPIDELVDRAYENSEMAQDMLTALRDASTHRRWPKKWRKELRVAMADCSVIGNRIYYREKLFIPPNDQELKTQVIYRTHSTGPAGHPGG</sequence>
<organism evidence="5 6">
    <name type="scientific">Hirsutella rhossiliensis</name>
    <dbReference type="NCBI Taxonomy" id="111463"/>
    <lineage>
        <taxon>Eukaryota</taxon>
        <taxon>Fungi</taxon>
        <taxon>Dikarya</taxon>
        <taxon>Ascomycota</taxon>
        <taxon>Pezizomycotina</taxon>
        <taxon>Sordariomycetes</taxon>
        <taxon>Hypocreomycetidae</taxon>
        <taxon>Hypocreales</taxon>
        <taxon>Ophiocordycipitaceae</taxon>
        <taxon>Hirsutella</taxon>
    </lineage>
</organism>
<dbReference type="GeneID" id="68355150"/>
<dbReference type="AlphaFoldDB" id="A0A9P8SI49"/>
<dbReference type="RefSeq" id="XP_044721024.1">
    <property type="nucleotide sequence ID" value="XM_044864492.1"/>
</dbReference>
<dbReference type="OrthoDB" id="5094105at2759"/>
<evidence type="ECO:0000259" key="4">
    <source>
        <dbReference type="Pfam" id="PF17919"/>
    </source>
</evidence>
<feature type="domain" description="Reverse transcriptase/retrotransposon-derived protein RNase H-like" evidence="4">
    <location>
        <begin position="57"/>
        <end position="144"/>
    </location>
</feature>
<name>A0A9P8SI49_9HYPO</name>
<dbReference type="EMBL" id="JAIZPD010000005">
    <property type="protein sequence ID" value="KAH0963511.1"/>
    <property type="molecule type" value="Genomic_DNA"/>
</dbReference>
<dbReference type="SUPFAM" id="SSF56672">
    <property type="entry name" value="DNA/RNA polymerases"/>
    <property type="match status" value="1"/>
</dbReference>
<keyword evidence="6" id="KW-1185">Reference proteome</keyword>
<gene>
    <name evidence="5" type="ORF">HRG_06021</name>
</gene>
<evidence type="ECO:0000256" key="1">
    <source>
        <dbReference type="ARBA" id="ARBA00004173"/>
    </source>
</evidence>
<evidence type="ECO:0000313" key="5">
    <source>
        <dbReference type="EMBL" id="KAH0963511.1"/>
    </source>
</evidence>
<evidence type="ECO:0000256" key="3">
    <source>
        <dbReference type="SAM" id="MobiDB-lite"/>
    </source>
</evidence>
<dbReference type="InterPro" id="IPR043128">
    <property type="entry name" value="Rev_trsase/Diguanyl_cyclase"/>
</dbReference>
<comment type="subcellular location">
    <subcellularLocation>
        <location evidence="1">Mitochondrion</location>
    </subcellularLocation>
</comment>
<keyword evidence="2" id="KW-0496">Mitochondrion</keyword>
<dbReference type="GO" id="GO:0005739">
    <property type="term" value="C:mitochondrion"/>
    <property type="evidence" value="ECO:0007669"/>
    <property type="project" value="UniProtKB-SubCell"/>
</dbReference>
<dbReference type="FunFam" id="3.30.70.270:FF:000063">
    <property type="entry name" value="Zinc knuckle domaincontaining protein"/>
    <property type="match status" value="1"/>
</dbReference>
<dbReference type="Proteomes" id="UP000824596">
    <property type="component" value="Unassembled WGS sequence"/>
</dbReference>
<dbReference type="PANTHER" id="PTHR34072">
    <property type="entry name" value="ENZYMATIC POLYPROTEIN-RELATED"/>
    <property type="match status" value="1"/>
</dbReference>
<comment type="caution">
    <text evidence="5">The sequence shown here is derived from an EMBL/GenBank/DDBJ whole genome shotgun (WGS) entry which is preliminary data.</text>
</comment>
<dbReference type="PANTHER" id="PTHR34072:SF52">
    <property type="entry name" value="RIBONUCLEASE H"/>
    <property type="match status" value="1"/>
</dbReference>
<dbReference type="Gene3D" id="3.30.70.270">
    <property type="match status" value="1"/>
</dbReference>
<protein>
    <submittedName>
        <fullName evidence="5">Retrovirus polyprotein</fullName>
    </submittedName>
</protein>
<dbReference type="InterPro" id="IPR041577">
    <property type="entry name" value="RT_RNaseH_2"/>
</dbReference>
<dbReference type="Pfam" id="PF17919">
    <property type="entry name" value="RT_RNaseH_2"/>
    <property type="match status" value="1"/>
</dbReference>
<feature type="region of interest" description="Disordered" evidence="3">
    <location>
        <begin position="171"/>
        <end position="190"/>
    </location>
</feature>